<comment type="similarity">
    <text evidence="2">Belongs to the glycosyltransferase 32 family.</text>
</comment>
<sequence length="326" mass="36871">MASASPRVRRLALGLLAGGLVLLLTVVVPKIVAFSHIFGAHAGVAMTQQQVLDAHKAALGRPAARPRPVPRIMHQIFHNWRDPGNDTLPADWEETRQSCISRHPTWEYKLWTEGPSREFIKKEYPWFLETYDGFEHPVQRVDTLRYFLIRHFGGIYIDLDNGCRTSLEPLLYYPSWVTDGGQGALSNNIIGSEPEHPYWILMTDSIVPWAGNFILPYVTISYATGQWYETMIWEQYHASKPRGAPGLLRVMMDSRPTGAKWVFFTAGRGGTWDNWDNRLFGWVGAHLFQATLYVLAALGAVVGAGFAVGQMVVRRQKMRKGYRVLG</sequence>
<name>A0A2S4KT68_9HYPO</name>
<feature type="transmembrane region" description="Helical" evidence="7">
    <location>
        <begin position="292"/>
        <end position="313"/>
    </location>
</feature>
<keyword evidence="6 7" id="KW-0472">Membrane</keyword>
<dbReference type="EMBL" id="PKSG01000689">
    <property type="protein sequence ID" value="POR33388.1"/>
    <property type="molecule type" value="Genomic_DNA"/>
</dbReference>
<protein>
    <submittedName>
        <fullName evidence="8">Mannosyl phosphorylinositol ceramide synthase SUR1</fullName>
    </submittedName>
</protein>
<reference evidence="8 9" key="1">
    <citation type="submission" date="2018-01" db="EMBL/GenBank/DDBJ databases">
        <title>Harnessing the power of phylogenomics to disentangle the directionality and signatures of interkingdom host jumping in the parasitic fungal genus Tolypocladium.</title>
        <authorList>
            <person name="Quandt C.A."/>
            <person name="Patterson W."/>
            <person name="Spatafora J.W."/>
        </authorList>
    </citation>
    <scope>NUCLEOTIDE SEQUENCE [LARGE SCALE GENOMIC DNA]</scope>
    <source>
        <strain evidence="8 9">NRBC 100945</strain>
    </source>
</reference>
<dbReference type="InterPro" id="IPR051706">
    <property type="entry name" value="Glycosyltransferase_domain"/>
</dbReference>
<evidence type="ECO:0000256" key="5">
    <source>
        <dbReference type="ARBA" id="ARBA00022989"/>
    </source>
</evidence>
<dbReference type="AlphaFoldDB" id="A0A2S4KT68"/>
<evidence type="ECO:0000256" key="2">
    <source>
        <dbReference type="ARBA" id="ARBA00009003"/>
    </source>
</evidence>
<evidence type="ECO:0000256" key="4">
    <source>
        <dbReference type="ARBA" id="ARBA00022692"/>
    </source>
</evidence>
<evidence type="ECO:0000313" key="9">
    <source>
        <dbReference type="Proteomes" id="UP000237481"/>
    </source>
</evidence>
<evidence type="ECO:0000256" key="1">
    <source>
        <dbReference type="ARBA" id="ARBA00004370"/>
    </source>
</evidence>
<accession>A0A2S4KT68</accession>
<evidence type="ECO:0000256" key="6">
    <source>
        <dbReference type="ARBA" id="ARBA00023136"/>
    </source>
</evidence>
<dbReference type="GO" id="GO:0016020">
    <property type="term" value="C:membrane"/>
    <property type="evidence" value="ECO:0007669"/>
    <property type="project" value="UniProtKB-SubCell"/>
</dbReference>
<comment type="caution">
    <text evidence="8">The sequence shown here is derived from an EMBL/GenBank/DDBJ whole genome shotgun (WGS) entry which is preliminary data.</text>
</comment>
<proteinExistence type="inferred from homology"/>
<dbReference type="GO" id="GO:0000030">
    <property type="term" value="F:mannosyltransferase activity"/>
    <property type="evidence" value="ECO:0007669"/>
    <property type="project" value="TreeGrafter"/>
</dbReference>
<dbReference type="Gene3D" id="3.90.550.20">
    <property type="match status" value="1"/>
</dbReference>
<comment type="subcellular location">
    <subcellularLocation>
        <location evidence="1">Membrane</location>
    </subcellularLocation>
</comment>
<evidence type="ECO:0000256" key="7">
    <source>
        <dbReference type="SAM" id="Phobius"/>
    </source>
</evidence>
<dbReference type="Proteomes" id="UP000237481">
    <property type="component" value="Unassembled WGS sequence"/>
</dbReference>
<gene>
    <name evidence="8" type="ORF">TPAR_06423</name>
</gene>
<evidence type="ECO:0000256" key="3">
    <source>
        <dbReference type="ARBA" id="ARBA00022679"/>
    </source>
</evidence>
<dbReference type="InterPro" id="IPR007577">
    <property type="entry name" value="GlycoTrfase_DXD_sugar-bd_CS"/>
</dbReference>
<keyword evidence="3" id="KW-0808">Transferase</keyword>
<dbReference type="PANTHER" id="PTHR32385">
    <property type="entry name" value="MANNOSYL PHOSPHORYLINOSITOL CERAMIDE SYNTHASE"/>
    <property type="match status" value="1"/>
</dbReference>
<evidence type="ECO:0000313" key="8">
    <source>
        <dbReference type="EMBL" id="POR33388.1"/>
    </source>
</evidence>
<dbReference type="PANTHER" id="PTHR32385:SF20">
    <property type="entry name" value="MANNOSYL PHOSPHORYLINOSITOL CERAMIDE SYNTHASE CSH1-RELATED"/>
    <property type="match status" value="1"/>
</dbReference>
<dbReference type="GO" id="GO:0051999">
    <property type="term" value="P:mannosyl-inositol phosphorylceramide biosynthetic process"/>
    <property type="evidence" value="ECO:0007669"/>
    <property type="project" value="TreeGrafter"/>
</dbReference>
<dbReference type="InterPro" id="IPR029044">
    <property type="entry name" value="Nucleotide-diphossugar_trans"/>
</dbReference>
<keyword evidence="9" id="KW-1185">Reference proteome</keyword>
<organism evidence="8 9">
    <name type="scientific">Tolypocladium paradoxum</name>
    <dbReference type="NCBI Taxonomy" id="94208"/>
    <lineage>
        <taxon>Eukaryota</taxon>
        <taxon>Fungi</taxon>
        <taxon>Dikarya</taxon>
        <taxon>Ascomycota</taxon>
        <taxon>Pezizomycotina</taxon>
        <taxon>Sordariomycetes</taxon>
        <taxon>Hypocreomycetidae</taxon>
        <taxon>Hypocreales</taxon>
        <taxon>Ophiocordycipitaceae</taxon>
        <taxon>Tolypocladium</taxon>
    </lineage>
</organism>
<keyword evidence="4 7" id="KW-0812">Transmembrane</keyword>
<dbReference type="Pfam" id="PF04488">
    <property type="entry name" value="Gly_transf_sug"/>
    <property type="match status" value="1"/>
</dbReference>
<keyword evidence="5 7" id="KW-1133">Transmembrane helix</keyword>
<dbReference type="OrthoDB" id="3647at2759"/>
<dbReference type="SUPFAM" id="SSF53448">
    <property type="entry name" value="Nucleotide-diphospho-sugar transferases"/>
    <property type="match status" value="1"/>
</dbReference>